<name>A0ABR0QN68_GOSAR</name>
<protein>
    <recommendedName>
        <fullName evidence="3">RNase H type-1 domain-containing protein</fullName>
    </recommendedName>
</protein>
<sequence>MHCRISRIRREANNVAHQMVKAGFNSANIQFWVEEVPDRVVPGVEEDRNWMDQPG</sequence>
<evidence type="ECO:0000313" key="2">
    <source>
        <dbReference type="Proteomes" id="UP001358586"/>
    </source>
</evidence>
<accession>A0ABR0QN68</accession>
<organism evidence="1 2">
    <name type="scientific">Gossypium arboreum</name>
    <name type="common">Tree cotton</name>
    <name type="synonym">Gossypium nanking</name>
    <dbReference type="NCBI Taxonomy" id="29729"/>
    <lineage>
        <taxon>Eukaryota</taxon>
        <taxon>Viridiplantae</taxon>
        <taxon>Streptophyta</taxon>
        <taxon>Embryophyta</taxon>
        <taxon>Tracheophyta</taxon>
        <taxon>Spermatophyta</taxon>
        <taxon>Magnoliopsida</taxon>
        <taxon>eudicotyledons</taxon>
        <taxon>Gunneridae</taxon>
        <taxon>Pentapetalae</taxon>
        <taxon>rosids</taxon>
        <taxon>malvids</taxon>
        <taxon>Malvales</taxon>
        <taxon>Malvaceae</taxon>
        <taxon>Malvoideae</taxon>
        <taxon>Gossypium</taxon>
    </lineage>
</organism>
<evidence type="ECO:0000313" key="1">
    <source>
        <dbReference type="EMBL" id="KAK5840292.1"/>
    </source>
</evidence>
<keyword evidence="2" id="KW-1185">Reference proteome</keyword>
<evidence type="ECO:0008006" key="3">
    <source>
        <dbReference type="Google" id="ProtNLM"/>
    </source>
</evidence>
<reference evidence="1 2" key="1">
    <citation type="submission" date="2023-03" db="EMBL/GenBank/DDBJ databases">
        <title>WGS of Gossypium arboreum.</title>
        <authorList>
            <person name="Yu D."/>
        </authorList>
    </citation>
    <scope>NUCLEOTIDE SEQUENCE [LARGE SCALE GENOMIC DNA]</scope>
    <source>
        <tissue evidence="1">Leaf</tissue>
    </source>
</reference>
<gene>
    <name evidence="1" type="ORF">PVK06_009184</name>
</gene>
<proteinExistence type="predicted"/>
<comment type="caution">
    <text evidence="1">The sequence shown here is derived from an EMBL/GenBank/DDBJ whole genome shotgun (WGS) entry which is preliminary data.</text>
</comment>
<dbReference type="Proteomes" id="UP001358586">
    <property type="component" value="Chromosome 3"/>
</dbReference>
<dbReference type="EMBL" id="JARKNE010000003">
    <property type="protein sequence ID" value="KAK5840292.1"/>
    <property type="molecule type" value="Genomic_DNA"/>
</dbReference>